<sequence length="302" mass="32837">MSRNPITLEALDVLDAIERRGSFAKAAEELNKATSALSYTVQKLEEQLEVTLFQRQGRRSVLTPAGELLLTEGRDILNATAILADRTKELATGWEPRLAIAIESIMDYPKLFAQLNEFLLRHPGIELDITECVLGGGWDALEHGRADLIIGSPGPAPTQKGFRTVPLGLNDMIPVVANTHPLAASASDPETLKQVIHTARRVITHDTTATNVARTAGLADGKQRLYVQNMDQKQAAICSGIGIGHLPLSRIAPLLKAGKLVELRLYPEPHPANESFLAWKVSHKGKALKALTDLLQQALPQP</sequence>
<dbReference type="InterPro" id="IPR036388">
    <property type="entry name" value="WH-like_DNA-bd_sf"/>
</dbReference>
<proteinExistence type="inferred from homology"/>
<gene>
    <name evidence="6" type="ORF">G8770_04930</name>
</gene>
<dbReference type="RefSeq" id="WP_167182602.1">
    <property type="nucleotide sequence ID" value="NZ_JAAONZ010000003.1"/>
</dbReference>
<evidence type="ECO:0000259" key="5">
    <source>
        <dbReference type="PROSITE" id="PS50931"/>
    </source>
</evidence>
<dbReference type="SUPFAM" id="SSF46785">
    <property type="entry name" value="Winged helix' DNA-binding domain"/>
    <property type="match status" value="1"/>
</dbReference>
<dbReference type="PROSITE" id="PS50931">
    <property type="entry name" value="HTH_LYSR"/>
    <property type="match status" value="1"/>
</dbReference>
<dbReference type="FunFam" id="1.10.10.10:FF:000001">
    <property type="entry name" value="LysR family transcriptional regulator"/>
    <property type="match status" value="1"/>
</dbReference>
<dbReference type="Gene3D" id="1.10.10.10">
    <property type="entry name" value="Winged helix-like DNA-binding domain superfamily/Winged helix DNA-binding domain"/>
    <property type="match status" value="1"/>
</dbReference>
<dbReference type="PANTHER" id="PTHR30126:SF4">
    <property type="entry name" value="LYSR FAMILY TRANSCRIPTIONAL REGULATOR"/>
    <property type="match status" value="1"/>
</dbReference>
<dbReference type="Gene3D" id="3.40.190.290">
    <property type="match status" value="1"/>
</dbReference>
<name>A0A9E5MK44_9GAMM</name>
<comment type="similarity">
    <text evidence="1">Belongs to the LysR transcriptional regulatory family.</text>
</comment>
<evidence type="ECO:0000313" key="7">
    <source>
        <dbReference type="Proteomes" id="UP000787472"/>
    </source>
</evidence>
<dbReference type="GO" id="GO:0000976">
    <property type="term" value="F:transcription cis-regulatory region binding"/>
    <property type="evidence" value="ECO:0007669"/>
    <property type="project" value="TreeGrafter"/>
</dbReference>
<evidence type="ECO:0000313" key="6">
    <source>
        <dbReference type="EMBL" id="NHO64882.1"/>
    </source>
</evidence>
<dbReference type="InterPro" id="IPR036390">
    <property type="entry name" value="WH_DNA-bd_sf"/>
</dbReference>
<dbReference type="Pfam" id="PF00126">
    <property type="entry name" value="HTH_1"/>
    <property type="match status" value="1"/>
</dbReference>
<evidence type="ECO:0000256" key="1">
    <source>
        <dbReference type="ARBA" id="ARBA00009437"/>
    </source>
</evidence>
<dbReference type="InterPro" id="IPR000847">
    <property type="entry name" value="LysR_HTH_N"/>
</dbReference>
<evidence type="ECO:0000256" key="4">
    <source>
        <dbReference type="ARBA" id="ARBA00023163"/>
    </source>
</evidence>
<comment type="caution">
    <text evidence="6">The sequence shown here is derived from an EMBL/GenBank/DDBJ whole genome shotgun (WGS) entry which is preliminary data.</text>
</comment>
<organism evidence="6 7">
    <name type="scientific">Pseudomaricurvus hydrocarbonicus</name>
    <dbReference type="NCBI Taxonomy" id="1470433"/>
    <lineage>
        <taxon>Bacteria</taxon>
        <taxon>Pseudomonadati</taxon>
        <taxon>Pseudomonadota</taxon>
        <taxon>Gammaproteobacteria</taxon>
        <taxon>Cellvibrionales</taxon>
        <taxon>Cellvibrionaceae</taxon>
        <taxon>Pseudomaricurvus</taxon>
    </lineage>
</organism>
<evidence type="ECO:0000256" key="3">
    <source>
        <dbReference type="ARBA" id="ARBA00023125"/>
    </source>
</evidence>
<dbReference type="GO" id="GO:0003700">
    <property type="term" value="F:DNA-binding transcription factor activity"/>
    <property type="evidence" value="ECO:0007669"/>
    <property type="project" value="InterPro"/>
</dbReference>
<accession>A0A9E5MK44</accession>
<dbReference type="InterPro" id="IPR005119">
    <property type="entry name" value="LysR_subst-bd"/>
</dbReference>
<dbReference type="SUPFAM" id="SSF53850">
    <property type="entry name" value="Periplasmic binding protein-like II"/>
    <property type="match status" value="1"/>
</dbReference>
<dbReference type="Proteomes" id="UP000787472">
    <property type="component" value="Unassembled WGS sequence"/>
</dbReference>
<dbReference type="PANTHER" id="PTHR30126">
    <property type="entry name" value="HTH-TYPE TRANSCRIPTIONAL REGULATOR"/>
    <property type="match status" value="1"/>
</dbReference>
<keyword evidence="4" id="KW-0804">Transcription</keyword>
<dbReference type="Pfam" id="PF03466">
    <property type="entry name" value="LysR_substrate"/>
    <property type="match status" value="1"/>
</dbReference>
<dbReference type="EMBL" id="JAAONZ010000003">
    <property type="protein sequence ID" value="NHO64882.1"/>
    <property type="molecule type" value="Genomic_DNA"/>
</dbReference>
<keyword evidence="2" id="KW-0805">Transcription regulation</keyword>
<keyword evidence="3" id="KW-0238">DNA-binding</keyword>
<reference evidence="6" key="1">
    <citation type="submission" date="2020-03" db="EMBL/GenBank/DDBJ databases">
        <authorList>
            <person name="Guo F."/>
        </authorList>
    </citation>
    <scope>NUCLEOTIDE SEQUENCE</scope>
    <source>
        <strain evidence="6">JCM 30134</strain>
    </source>
</reference>
<keyword evidence="7" id="KW-1185">Reference proteome</keyword>
<protein>
    <submittedName>
        <fullName evidence="6">LysR family transcriptional regulator</fullName>
    </submittedName>
</protein>
<dbReference type="AlphaFoldDB" id="A0A9E5MK44"/>
<evidence type="ECO:0000256" key="2">
    <source>
        <dbReference type="ARBA" id="ARBA00023015"/>
    </source>
</evidence>
<feature type="domain" description="HTH lysR-type" evidence="5">
    <location>
        <begin position="6"/>
        <end position="63"/>
    </location>
</feature>